<comment type="caution">
    <text evidence="1">The sequence shown here is derived from an EMBL/GenBank/DDBJ whole genome shotgun (WGS) entry which is preliminary data.</text>
</comment>
<protein>
    <submittedName>
        <fullName evidence="1">8197_t:CDS:1</fullName>
    </submittedName>
</protein>
<proteinExistence type="predicted"/>
<dbReference type="Gene3D" id="1.25.40.10">
    <property type="entry name" value="Tetratricopeptide repeat domain"/>
    <property type="match status" value="3"/>
</dbReference>
<dbReference type="PANTHER" id="PTHR43628:SF1">
    <property type="entry name" value="CHITIN SYNTHASE REGULATORY FACTOR 2-RELATED"/>
    <property type="match status" value="1"/>
</dbReference>
<dbReference type="Proteomes" id="UP000789831">
    <property type="component" value="Unassembled WGS sequence"/>
</dbReference>
<dbReference type="InterPro" id="IPR052945">
    <property type="entry name" value="Mitotic_Regulator"/>
</dbReference>
<dbReference type="SMART" id="SM00671">
    <property type="entry name" value="SEL1"/>
    <property type="match status" value="7"/>
</dbReference>
<dbReference type="InterPro" id="IPR006597">
    <property type="entry name" value="Sel1-like"/>
</dbReference>
<sequence length="320" mass="36277">MTETSAFIDLSTPLKIFNDLNEKFASNLYIVDTLKRWIVINEISAKFLFDSIYEKYRESKYHSFLGFLYFNGIGCDLDKQKAFHYTKSAADNGDVVAQTRLGVYYFNGIGVVSDFQESFRWVLKASEKNFLPAQHLLACCYKSGVGCNEVNMPKAIELLKKTAQAGYSNAQFDLAEHYKKGTGIATNSTLAYFWYSKAAKNGHVKAAFCCGMCCKRSIGTERDIGKAINWFTIASKLGDARSMNCLAKIFLHNDKRLAIHWFRKSAELGHLNSQWQLSKCYQYGIGIQRDIHQSLFWSHAAEKNHVTYHGLLTISNSFVG</sequence>
<reference evidence="1" key="1">
    <citation type="submission" date="2021-06" db="EMBL/GenBank/DDBJ databases">
        <authorList>
            <person name="Kallberg Y."/>
            <person name="Tangrot J."/>
            <person name="Rosling A."/>
        </authorList>
    </citation>
    <scope>NUCLEOTIDE SEQUENCE</scope>
    <source>
        <strain evidence="1">MT106</strain>
    </source>
</reference>
<dbReference type="InterPro" id="IPR011990">
    <property type="entry name" value="TPR-like_helical_dom_sf"/>
</dbReference>
<accession>A0A9N8YUI9</accession>
<dbReference type="SUPFAM" id="SSF81901">
    <property type="entry name" value="HCP-like"/>
    <property type="match status" value="2"/>
</dbReference>
<dbReference type="EMBL" id="CAJVPL010000121">
    <property type="protein sequence ID" value="CAG8450242.1"/>
    <property type="molecule type" value="Genomic_DNA"/>
</dbReference>
<evidence type="ECO:0000313" key="2">
    <source>
        <dbReference type="Proteomes" id="UP000789831"/>
    </source>
</evidence>
<dbReference type="Pfam" id="PF08238">
    <property type="entry name" value="Sel1"/>
    <property type="match status" value="7"/>
</dbReference>
<dbReference type="OrthoDB" id="2368844at2759"/>
<dbReference type="PANTHER" id="PTHR43628">
    <property type="entry name" value="ACTIVATOR OF C KINASE PROTEIN 1-RELATED"/>
    <property type="match status" value="1"/>
</dbReference>
<dbReference type="AlphaFoldDB" id="A0A9N8YUI9"/>
<organism evidence="1 2">
    <name type="scientific">Ambispora gerdemannii</name>
    <dbReference type="NCBI Taxonomy" id="144530"/>
    <lineage>
        <taxon>Eukaryota</taxon>
        <taxon>Fungi</taxon>
        <taxon>Fungi incertae sedis</taxon>
        <taxon>Mucoromycota</taxon>
        <taxon>Glomeromycotina</taxon>
        <taxon>Glomeromycetes</taxon>
        <taxon>Archaeosporales</taxon>
        <taxon>Ambisporaceae</taxon>
        <taxon>Ambispora</taxon>
    </lineage>
</organism>
<keyword evidence="2" id="KW-1185">Reference proteome</keyword>
<name>A0A9N8YUI9_9GLOM</name>
<gene>
    <name evidence="1" type="ORF">AGERDE_LOCUS1686</name>
</gene>
<evidence type="ECO:0000313" key="1">
    <source>
        <dbReference type="EMBL" id="CAG8450242.1"/>
    </source>
</evidence>